<dbReference type="Proteomes" id="UP001320420">
    <property type="component" value="Unassembled WGS sequence"/>
</dbReference>
<comment type="similarity">
    <text evidence="1">Belongs to the HpcH/HpaI aldolase family.</text>
</comment>
<feature type="domain" description="HpcH/HpaI aldolase/citrate lyase" evidence="4">
    <location>
        <begin position="4"/>
        <end position="191"/>
    </location>
</feature>
<evidence type="ECO:0000313" key="5">
    <source>
        <dbReference type="EMBL" id="KAK7742211.1"/>
    </source>
</evidence>
<evidence type="ECO:0000313" key="6">
    <source>
        <dbReference type="Proteomes" id="UP001320420"/>
    </source>
</evidence>
<gene>
    <name evidence="5" type="ORF">SLS62_010762</name>
</gene>
<sequence length="217" mass="22636">MHEAVPAIAACGVSPLVRIPDMQSWMVKRALDAGAHGVLVPLLRTVEDAKSVVAAAKFPPQGQRGFGSPYAMSRFDPIPSMTEYLRRANASLLTMVQIETREALDAVDEIARVPGIDVLLIGPFDLGNSIGRPILDGVLEPALLAAMDRILAAAKAAGKKAGFFATSPEQAREYAGKGLDMISAALDVTLLQASLARTVSTAKGLDVPKAGGGYGAS</sequence>
<dbReference type="Pfam" id="PF03328">
    <property type="entry name" value="HpcH_HpaI"/>
    <property type="match status" value="1"/>
</dbReference>
<dbReference type="GO" id="GO:0046872">
    <property type="term" value="F:metal ion binding"/>
    <property type="evidence" value="ECO:0007669"/>
    <property type="project" value="UniProtKB-KW"/>
</dbReference>
<protein>
    <recommendedName>
        <fullName evidence="4">HpcH/HpaI aldolase/citrate lyase domain-containing protein</fullName>
    </recommendedName>
</protein>
<dbReference type="AlphaFoldDB" id="A0AAN9U7X4"/>
<evidence type="ECO:0000259" key="4">
    <source>
        <dbReference type="Pfam" id="PF03328"/>
    </source>
</evidence>
<evidence type="ECO:0000256" key="1">
    <source>
        <dbReference type="ARBA" id="ARBA00005568"/>
    </source>
</evidence>
<keyword evidence="3" id="KW-0456">Lyase</keyword>
<proteinExistence type="inferred from homology"/>
<dbReference type="SUPFAM" id="SSF51621">
    <property type="entry name" value="Phosphoenolpyruvate/pyruvate domain"/>
    <property type="match status" value="1"/>
</dbReference>
<dbReference type="InterPro" id="IPR040442">
    <property type="entry name" value="Pyrv_kinase-like_dom_sf"/>
</dbReference>
<dbReference type="InterPro" id="IPR005000">
    <property type="entry name" value="Aldolase/citrate-lyase_domain"/>
</dbReference>
<dbReference type="InterPro" id="IPR050251">
    <property type="entry name" value="HpcH-HpaI_aldolase"/>
</dbReference>
<keyword evidence="2" id="KW-0479">Metal-binding</keyword>
<dbReference type="InterPro" id="IPR015813">
    <property type="entry name" value="Pyrv/PenolPyrv_kinase-like_dom"/>
</dbReference>
<evidence type="ECO:0000256" key="2">
    <source>
        <dbReference type="ARBA" id="ARBA00022723"/>
    </source>
</evidence>
<dbReference type="PANTHER" id="PTHR30502">
    <property type="entry name" value="2-KETO-3-DEOXY-L-RHAMNONATE ALDOLASE"/>
    <property type="match status" value="1"/>
</dbReference>
<dbReference type="Gene3D" id="3.20.20.60">
    <property type="entry name" value="Phosphoenolpyruvate-binding domains"/>
    <property type="match status" value="1"/>
</dbReference>
<dbReference type="GO" id="GO:0016832">
    <property type="term" value="F:aldehyde-lyase activity"/>
    <property type="evidence" value="ECO:0007669"/>
    <property type="project" value="TreeGrafter"/>
</dbReference>
<dbReference type="PANTHER" id="PTHR30502:SF0">
    <property type="entry name" value="PHOSPHOENOLPYRUVATE CARBOXYLASE FAMILY PROTEIN"/>
    <property type="match status" value="1"/>
</dbReference>
<organism evidence="5 6">
    <name type="scientific">Diatrype stigma</name>
    <dbReference type="NCBI Taxonomy" id="117547"/>
    <lineage>
        <taxon>Eukaryota</taxon>
        <taxon>Fungi</taxon>
        <taxon>Dikarya</taxon>
        <taxon>Ascomycota</taxon>
        <taxon>Pezizomycotina</taxon>
        <taxon>Sordariomycetes</taxon>
        <taxon>Xylariomycetidae</taxon>
        <taxon>Xylariales</taxon>
        <taxon>Diatrypaceae</taxon>
        <taxon>Diatrype</taxon>
    </lineage>
</organism>
<reference evidence="5 6" key="1">
    <citation type="submission" date="2024-02" db="EMBL/GenBank/DDBJ databases">
        <title>De novo assembly and annotation of 12 fungi associated with fruit tree decline syndrome in Ontario, Canada.</title>
        <authorList>
            <person name="Sulman M."/>
            <person name="Ellouze W."/>
            <person name="Ilyukhin E."/>
        </authorList>
    </citation>
    <scope>NUCLEOTIDE SEQUENCE [LARGE SCALE GENOMIC DNA]</scope>
    <source>
        <strain evidence="5 6">M11/M66-122</strain>
    </source>
</reference>
<dbReference type="EMBL" id="JAKJXP020000145">
    <property type="protein sequence ID" value="KAK7742211.1"/>
    <property type="molecule type" value="Genomic_DNA"/>
</dbReference>
<dbReference type="GO" id="GO:0005737">
    <property type="term" value="C:cytoplasm"/>
    <property type="evidence" value="ECO:0007669"/>
    <property type="project" value="TreeGrafter"/>
</dbReference>
<keyword evidence="6" id="KW-1185">Reference proteome</keyword>
<evidence type="ECO:0000256" key="3">
    <source>
        <dbReference type="ARBA" id="ARBA00023239"/>
    </source>
</evidence>
<comment type="caution">
    <text evidence="5">The sequence shown here is derived from an EMBL/GenBank/DDBJ whole genome shotgun (WGS) entry which is preliminary data.</text>
</comment>
<name>A0AAN9U7X4_9PEZI</name>
<accession>A0AAN9U7X4</accession>